<dbReference type="RefSeq" id="WP_272181011.1">
    <property type="nucleotide sequence ID" value="NZ_JAQOMS010000002.1"/>
</dbReference>
<accession>A0ABT5FDJ0</accession>
<evidence type="ECO:0000313" key="2">
    <source>
        <dbReference type="Proteomes" id="UP001528411"/>
    </source>
</evidence>
<dbReference type="EMBL" id="JAQOMS010000002">
    <property type="protein sequence ID" value="MDC2889615.1"/>
    <property type="molecule type" value="Genomic_DNA"/>
</dbReference>
<organism evidence="1 2">
    <name type="scientific">Psychrosphaera algicola</name>
    <dbReference type="NCBI Taxonomy" id="3023714"/>
    <lineage>
        <taxon>Bacteria</taxon>
        <taxon>Pseudomonadati</taxon>
        <taxon>Pseudomonadota</taxon>
        <taxon>Gammaproteobacteria</taxon>
        <taxon>Alteromonadales</taxon>
        <taxon>Pseudoalteromonadaceae</taxon>
        <taxon>Psychrosphaera</taxon>
    </lineage>
</organism>
<comment type="caution">
    <text evidence="1">The sequence shown here is derived from an EMBL/GenBank/DDBJ whole genome shotgun (WGS) entry which is preliminary data.</text>
</comment>
<sequence length="52" mass="6333">MERKITKLTSQSTDWQHKAELAVNKEREDLARYRHSLLNLNVKMKFQKFKRS</sequence>
<protein>
    <submittedName>
        <fullName evidence="1">Uncharacterized protein</fullName>
    </submittedName>
</protein>
<name>A0ABT5FDJ0_9GAMM</name>
<gene>
    <name evidence="1" type="ORF">PN838_13550</name>
</gene>
<evidence type="ECO:0000313" key="1">
    <source>
        <dbReference type="EMBL" id="MDC2889615.1"/>
    </source>
</evidence>
<proteinExistence type="predicted"/>
<reference evidence="1 2" key="1">
    <citation type="submission" date="2023-01" db="EMBL/GenBank/DDBJ databases">
        <title>Psychrosphaera sp. nov., isolated from marine algae.</title>
        <authorList>
            <person name="Bayburt H."/>
            <person name="Choi B.J."/>
            <person name="Kim J.M."/>
            <person name="Choi D.G."/>
            <person name="Jeon C.O."/>
        </authorList>
    </citation>
    <scope>NUCLEOTIDE SEQUENCE [LARGE SCALE GENOMIC DNA]</scope>
    <source>
        <strain evidence="1 2">G1-22</strain>
    </source>
</reference>
<keyword evidence="2" id="KW-1185">Reference proteome</keyword>
<dbReference type="Proteomes" id="UP001528411">
    <property type="component" value="Unassembled WGS sequence"/>
</dbReference>